<dbReference type="GO" id="GO:0003700">
    <property type="term" value="F:DNA-binding transcription factor activity"/>
    <property type="evidence" value="ECO:0007669"/>
    <property type="project" value="TreeGrafter"/>
</dbReference>
<keyword evidence="1" id="KW-0805">Transcription regulation</keyword>
<name>A0A9D1D4P7_9FIRM</name>
<dbReference type="AlphaFoldDB" id="A0A9D1D4P7"/>
<dbReference type="InterPro" id="IPR036388">
    <property type="entry name" value="WH-like_DNA-bd_sf"/>
</dbReference>
<keyword evidence="2" id="KW-0238">DNA-binding</keyword>
<dbReference type="SUPFAM" id="SSF46785">
    <property type="entry name" value="Winged helix' DNA-binding domain"/>
    <property type="match status" value="1"/>
</dbReference>
<dbReference type="SMART" id="SM00419">
    <property type="entry name" value="HTH_CRP"/>
    <property type="match status" value="1"/>
</dbReference>
<dbReference type="Pfam" id="PF13545">
    <property type="entry name" value="HTH_Crp_2"/>
    <property type="match status" value="1"/>
</dbReference>
<accession>A0A9D1D4P7</accession>
<dbReference type="SUPFAM" id="SSF51206">
    <property type="entry name" value="cAMP-binding domain-like"/>
    <property type="match status" value="1"/>
</dbReference>
<dbReference type="InterPro" id="IPR036390">
    <property type="entry name" value="WH_DNA-bd_sf"/>
</dbReference>
<reference evidence="5" key="1">
    <citation type="submission" date="2020-10" db="EMBL/GenBank/DDBJ databases">
        <authorList>
            <person name="Gilroy R."/>
        </authorList>
    </citation>
    <scope>NUCLEOTIDE SEQUENCE</scope>
    <source>
        <strain evidence="5">CHK180-2868</strain>
    </source>
</reference>
<dbReference type="GO" id="GO:0005829">
    <property type="term" value="C:cytosol"/>
    <property type="evidence" value="ECO:0007669"/>
    <property type="project" value="TreeGrafter"/>
</dbReference>
<gene>
    <name evidence="5" type="ORF">IAB28_00790</name>
</gene>
<evidence type="ECO:0000256" key="1">
    <source>
        <dbReference type="ARBA" id="ARBA00023015"/>
    </source>
</evidence>
<dbReference type="Gene3D" id="2.60.120.10">
    <property type="entry name" value="Jelly Rolls"/>
    <property type="match status" value="1"/>
</dbReference>
<dbReference type="Proteomes" id="UP000824250">
    <property type="component" value="Unassembled WGS sequence"/>
</dbReference>
<dbReference type="InterPro" id="IPR014710">
    <property type="entry name" value="RmlC-like_jellyroll"/>
</dbReference>
<reference evidence="5" key="2">
    <citation type="journal article" date="2021" name="PeerJ">
        <title>Extensive microbial diversity within the chicken gut microbiome revealed by metagenomics and culture.</title>
        <authorList>
            <person name="Gilroy R."/>
            <person name="Ravi A."/>
            <person name="Getino M."/>
            <person name="Pursley I."/>
            <person name="Horton D.L."/>
            <person name="Alikhan N.F."/>
            <person name="Baker D."/>
            <person name="Gharbi K."/>
            <person name="Hall N."/>
            <person name="Watson M."/>
            <person name="Adriaenssens E.M."/>
            <person name="Foster-Nyarko E."/>
            <person name="Jarju S."/>
            <person name="Secka A."/>
            <person name="Antonio M."/>
            <person name="Oren A."/>
            <person name="Chaudhuri R.R."/>
            <person name="La Ragione R."/>
            <person name="Hildebrand F."/>
            <person name="Pallen M.J."/>
        </authorList>
    </citation>
    <scope>NUCLEOTIDE SEQUENCE</scope>
    <source>
        <strain evidence="5">CHK180-2868</strain>
    </source>
</reference>
<keyword evidence="3" id="KW-0804">Transcription</keyword>
<dbReference type="PROSITE" id="PS51063">
    <property type="entry name" value="HTH_CRP_2"/>
    <property type="match status" value="1"/>
</dbReference>
<dbReference type="Pfam" id="PF00027">
    <property type="entry name" value="cNMP_binding"/>
    <property type="match status" value="1"/>
</dbReference>
<dbReference type="InterPro" id="IPR018490">
    <property type="entry name" value="cNMP-bd_dom_sf"/>
</dbReference>
<dbReference type="InterPro" id="IPR050397">
    <property type="entry name" value="Env_Response_Regulators"/>
</dbReference>
<dbReference type="PANTHER" id="PTHR24567">
    <property type="entry name" value="CRP FAMILY TRANSCRIPTIONAL REGULATORY PROTEIN"/>
    <property type="match status" value="1"/>
</dbReference>
<dbReference type="Gene3D" id="1.10.10.10">
    <property type="entry name" value="Winged helix-like DNA-binding domain superfamily/Winged helix DNA-binding domain"/>
    <property type="match status" value="1"/>
</dbReference>
<evidence type="ECO:0000259" key="4">
    <source>
        <dbReference type="PROSITE" id="PS51063"/>
    </source>
</evidence>
<evidence type="ECO:0000256" key="3">
    <source>
        <dbReference type="ARBA" id="ARBA00023163"/>
    </source>
</evidence>
<dbReference type="PANTHER" id="PTHR24567:SF74">
    <property type="entry name" value="HTH-TYPE TRANSCRIPTIONAL REGULATOR ARCR"/>
    <property type="match status" value="1"/>
</dbReference>
<dbReference type="GO" id="GO:0003677">
    <property type="term" value="F:DNA binding"/>
    <property type="evidence" value="ECO:0007669"/>
    <property type="project" value="UniProtKB-KW"/>
</dbReference>
<sequence>MDFEHCFPIWNKLNPVQKNRLLGSLITCQVNKGTILHNGSSDCSGLFLIQSGQLRAYILSDEGREITVYRLFDRDMCLLSASCMIHSIQFEIIIEAEKDTRLWLIPTETYKSLMEESAAAANYTNELMASRFTDVMWLMEQIMWKSLDKRVAAFLLEESSIEKNSELKITHETIANHLGTHREVITRMLRYFQNEGMVRLSRGTVVLVDKKKLEALQMHKRA</sequence>
<organism evidence="5 6">
    <name type="scientific">Candidatus Copromonas faecavium</name>
    <name type="common">nom. illeg.</name>
    <dbReference type="NCBI Taxonomy" id="2840740"/>
    <lineage>
        <taxon>Bacteria</taxon>
        <taxon>Bacillati</taxon>
        <taxon>Bacillota</taxon>
        <taxon>Clostridia</taxon>
        <taxon>Lachnospirales</taxon>
        <taxon>Lachnospiraceae</taxon>
        <taxon>Candidatus Copromonas (nom. illeg.)</taxon>
    </lineage>
</organism>
<comment type="caution">
    <text evidence="5">The sequence shown here is derived from an EMBL/GenBank/DDBJ whole genome shotgun (WGS) entry which is preliminary data.</text>
</comment>
<dbReference type="CDD" id="cd00038">
    <property type="entry name" value="CAP_ED"/>
    <property type="match status" value="1"/>
</dbReference>
<dbReference type="InterPro" id="IPR000595">
    <property type="entry name" value="cNMP-bd_dom"/>
</dbReference>
<dbReference type="PRINTS" id="PR00034">
    <property type="entry name" value="HTHCRP"/>
</dbReference>
<evidence type="ECO:0000256" key="2">
    <source>
        <dbReference type="ARBA" id="ARBA00023125"/>
    </source>
</evidence>
<evidence type="ECO:0000313" key="6">
    <source>
        <dbReference type="Proteomes" id="UP000824250"/>
    </source>
</evidence>
<protein>
    <submittedName>
        <fullName evidence="5">Crp/Fnr family transcriptional regulator</fullName>
    </submittedName>
</protein>
<dbReference type="InterPro" id="IPR012318">
    <property type="entry name" value="HTH_CRP"/>
</dbReference>
<proteinExistence type="predicted"/>
<feature type="domain" description="HTH crp-type" evidence="4">
    <location>
        <begin position="145"/>
        <end position="211"/>
    </location>
</feature>
<dbReference type="EMBL" id="DVGC01000001">
    <property type="protein sequence ID" value="HIR04498.1"/>
    <property type="molecule type" value="Genomic_DNA"/>
</dbReference>
<evidence type="ECO:0000313" key="5">
    <source>
        <dbReference type="EMBL" id="HIR04498.1"/>
    </source>
</evidence>